<keyword evidence="7" id="KW-1185">Reference proteome</keyword>
<evidence type="ECO:0000313" key="2">
    <source>
        <dbReference type="EMBL" id="MDC5742029.1"/>
    </source>
</evidence>
<evidence type="ECO:0000313" key="6">
    <source>
        <dbReference type="Proteomes" id="UP000501443"/>
    </source>
</evidence>
<evidence type="ECO:0008006" key="8">
    <source>
        <dbReference type="Google" id="ProtNLM"/>
    </source>
</evidence>
<gene>
    <name evidence="3" type="ORF">AZ468_15260</name>
    <name evidence="4" type="ORF">HOO69_06395</name>
    <name evidence="2" type="ORF">OPW20_18320</name>
</gene>
<sequence length="130" mass="15195">MKFNLFLVLVLALSGCSSLVKESMAESQLRDDGVYELEISDDSFVALKFDFDKDEPLYYRHFYREEGVMRIDKFDTTYSVRCKKDKCKLSFANYVKGVGSSSYAFYIDEDGDLARYSSGKWLKFNFKERK</sequence>
<protein>
    <recommendedName>
        <fullName evidence="8">Lipoprotein</fullName>
    </recommendedName>
</protein>
<evidence type="ECO:0000313" key="7">
    <source>
        <dbReference type="Proteomes" id="UP001150001"/>
    </source>
</evidence>
<feature type="chain" id="PRO_5044550372" description="Lipoprotein" evidence="1">
    <location>
        <begin position="21"/>
        <end position="130"/>
    </location>
</feature>
<dbReference type="RefSeq" id="WP_069668136.1">
    <property type="nucleotide sequence ID" value="NZ_CP053541.1"/>
</dbReference>
<reference evidence="3 5" key="1">
    <citation type="submission" date="2016-03" db="EMBL/GenBank/DDBJ databases">
        <title>Draft genome sequence of the Vibrio tubiashii subs. europaeus.</title>
        <authorList>
            <person name="Spinard E."/>
            <person name="Dubert J."/>
            <person name="Nelson D.R."/>
            <person name="Barja J.L."/>
        </authorList>
    </citation>
    <scope>NUCLEOTIDE SEQUENCE [LARGE SCALE GENOMIC DNA]</scope>
    <source>
        <strain evidence="5">PP-638</strain>
        <strain evidence="3">PP2-638</strain>
    </source>
</reference>
<name>A0A178J4B6_9VIBR</name>
<reference evidence="2" key="3">
    <citation type="submission" date="2022-11" db="EMBL/GenBank/DDBJ databases">
        <title>Role of the vibriolysin VemA secreted by the emergent pathogen Vibrio europaeus in the colonization of Manila clam mucus.</title>
        <authorList>
            <person name="Martinez C."/>
            <person name="Rodriguez S."/>
            <person name="Vences A."/>
            <person name="Barja J.L."/>
            <person name="Toranzo A.E."/>
            <person name="Dubert J."/>
        </authorList>
    </citation>
    <scope>NUCLEOTIDE SEQUENCE</scope>
    <source>
        <strain evidence="2">3454</strain>
    </source>
</reference>
<dbReference type="Proteomes" id="UP001150001">
    <property type="component" value="Unassembled WGS sequence"/>
</dbReference>
<evidence type="ECO:0000256" key="1">
    <source>
        <dbReference type="SAM" id="SignalP"/>
    </source>
</evidence>
<dbReference type="GeneID" id="78077070"/>
<reference evidence="4 6" key="2">
    <citation type="submission" date="2020-05" db="EMBL/GenBank/DDBJ databases">
        <title>First description outside Europe of the emergent pathogen for shellfish aquaculture Vibrio europaeus.</title>
        <authorList>
            <person name="Dubert J."/>
            <person name="Rojas R."/>
        </authorList>
    </citation>
    <scope>NUCLEOTIDE SEQUENCE [LARGE SCALE GENOMIC DNA]</scope>
    <source>
        <strain evidence="4 6">NPI-1</strain>
    </source>
</reference>
<evidence type="ECO:0000313" key="3">
    <source>
        <dbReference type="EMBL" id="OAM96923.1"/>
    </source>
</evidence>
<evidence type="ECO:0000313" key="4">
    <source>
        <dbReference type="EMBL" id="QJY36262.1"/>
    </source>
</evidence>
<proteinExistence type="predicted"/>
<accession>A0A178J4B6</accession>
<dbReference type="EMBL" id="JAPFIT010000019">
    <property type="protein sequence ID" value="MDC5742029.1"/>
    <property type="molecule type" value="Genomic_DNA"/>
</dbReference>
<keyword evidence="1" id="KW-0732">Signal</keyword>
<dbReference type="Proteomes" id="UP000501443">
    <property type="component" value="Chromosome 1"/>
</dbReference>
<evidence type="ECO:0000313" key="5">
    <source>
        <dbReference type="Proteomes" id="UP000094761"/>
    </source>
</evidence>
<dbReference type="AlphaFoldDB" id="A0A178J4B6"/>
<dbReference type="Proteomes" id="UP000094761">
    <property type="component" value="Unassembled WGS sequence"/>
</dbReference>
<dbReference type="EMBL" id="CP053541">
    <property type="protein sequence ID" value="QJY36262.1"/>
    <property type="molecule type" value="Genomic_DNA"/>
</dbReference>
<dbReference type="PROSITE" id="PS51257">
    <property type="entry name" value="PROKAR_LIPOPROTEIN"/>
    <property type="match status" value="1"/>
</dbReference>
<organism evidence="3 5">
    <name type="scientific">Vibrio europaeus</name>
    <dbReference type="NCBI Taxonomy" id="300876"/>
    <lineage>
        <taxon>Bacteria</taxon>
        <taxon>Pseudomonadati</taxon>
        <taxon>Pseudomonadota</taxon>
        <taxon>Gammaproteobacteria</taxon>
        <taxon>Vibrionales</taxon>
        <taxon>Vibrionaceae</taxon>
        <taxon>Vibrio</taxon>
        <taxon>Vibrio oreintalis group</taxon>
    </lineage>
</organism>
<feature type="signal peptide" evidence="1">
    <location>
        <begin position="1"/>
        <end position="20"/>
    </location>
</feature>
<dbReference type="EMBL" id="LUAX01000007">
    <property type="protein sequence ID" value="OAM96923.1"/>
    <property type="molecule type" value="Genomic_DNA"/>
</dbReference>